<sequence>MCGQFGCYLLPDKLAKLGLTIYRIQIIKVYQIAMDRILAMQVFSRIVELGAFGKAADSLGLPRATVTQMIKQLESHLGVQLLQRTTRQVRATLDGQAYYQRCVHLLADIEEAESFFSQTRNNPQGQLRIDLPASLGHRVIIPAMTQFCARYPKIELIVGSTDRPVDLVREGVDCVVRAGQIHDLGLVARPLAQLPQITCASAEYLSRFGTPQGIAELVGHRAVNYASALNGRVFPFEFQVDGKLLEIAQPGTVTVNNAEAYVAACEAGLGIIQAPYYHLHDQLANGSMVEILSQHRPPAMPLTALYPPHRQLSRRVRVWVDWLVELFSADQWAMTHEN</sequence>
<evidence type="ECO:0000256" key="4">
    <source>
        <dbReference type="ARBA" id="ARBA00023163"/>
    </source>
</evidence>
<dbReference type="CDD" id="cd08472">
    <property type="entry name" value="PBP2_CrgA_like_3"/>
    <property type="match status" value="1"/>
</dbReference>
<dbReference type="FunFam" id="3.40.190.290:FF:000001">
    <property type="entry name" value="Transcriptional regulator, LysR family"/>
    <property type="match status" value="1"/>
</dbReference>
<dbReference type="EMBL" id="FZOG01000007">
    <property type="protein sequence ID" value="SNS97098.1"/>
    <property type="molecule type" value="Genomic_DNA"/>
</dbReference>
<dbReference type="InterPro" id="IPR036388">
    <property type="entry name" value="WH-like_DNA-bd_sf"/>
</dbReference>
<dbReference type="InterPro" id="IPR005119">
    <property type="entry name" value="LysR_subst-bd"/>
</dbReference>
<dbReference type="Gene3D" id="3.40.190.290">
    <property type="match status" value="1"/>
</dbReference>
<comment type="similarity">
    <text evidence="1">Belongs to the LysR transcriptional regulatory family.</text>
</comment>
<dbReference type="FunFam" id="1.10.10.10:FF:000001">
    <property type="entry name" value="LysR family transcriptional regulator"/>
    <property type="match status" value="1"/>
</dbReference>
<organism evidence="6 7">
    <name type="scientific">Pseudomonas segetis</name>
    <dbReference type="NCBI Taxonomy" id="298908"/>
    <lineage>
        <taxon>Bacteria</taxon>
        <taxon>Pseudomonadati</taxon>
        <taxon>Pseudomonadota</taxon>
        <taxon>Gammaproteobacteria</taxon>
        <taxon>Pseudomonadales</taxon>
        <taxon>Pseudomonadaceae</taxon>
        <taxon>Pseudomonas</taxon>
    </lineage>
</organism>
<evidence type="ECO:0000256" key="3">
    <source>
        <dbReference type="ARBA" id="ARBA00023125"/>
    </source>
</evidence>
<dbReference type="InterPro" id="IPR000847">
    <property type="entry name" value="LysR_HTH_N"/>
</dbReference>
<evidence type="ECO:0000313" key="7">
    <source>
        <dbReference type="Proteomes" id="UP000242915"/>
    </source>
</evidence>
<keyword evidence="7" id="KW-1185">Reference proteome</keyword>
<dbReference type="PANTHER" id="PTHR30537">
    <property type="entry name" value="HTH-TYPE TRANSCRIPTIONAL REGULATOR"/>
    <property type="match status" value="1"/>
</dbReference>
<dbReference type="GO" id="GO:0003700">
    <property type="term" value="F:DNA-binding transcription factor activity"/>
    <property type="evidence" value="ECO:0007669"/>
    <property type="project" value="InterPro"/>
</dbReference>
<keyword evidence="2" id="KW-0805">Transcription regulation</keyword>
<dbReference type="AlphaFoldDB" id="A0A239IV61"/>
<dbReference type="Pfam" id="PF03466">
    <property type="entry name" value="LysR_substrate"/>
    <property type="match status" value="1"/>
</dbReference>
<reference evidence="7" key="1">
    <citation type="submission" date="2017-06" db="EMBL/GenBank/DDBJ databases">
        <authorList>
            <person name="Varghese N."/>
            <person name="Submissions S."/>
        </authorList>
    </citation>
    <scope>NUCLEOTIDE SEQUENCE [LARGE SCALE GENOMIC DNA]</scope>
    <source>
        <strain evidence="7">CIP 108523</strain>
    </source>
</reference>
<dbReference type="GO" id="GO:0006351">
    <property type="term" value="P:DNA-templated transcription"/>
    <property type="evidence" value="ECO:0007669"/>
    <property type="project" value="TreeGrafter"/>
</dbReference>
<dbReference type="PANTHER" id="PTHR30537:SF72">
    <property type="entry name" value="LYSR FAMILY TRANSCRIPTIONAL REGULATOR"/>
    <property type="match status" value="1"/>
</dbReference>
<protein>
    <submittedName>
        <fullName evidence="6">DNA-binding transcriptional regulator, LysR family</fullName>
    </submittedName>
</protein>
<evidence type="ECO:0000256" key="1">
    <source>
        <dbReference type="ARBA" id="ARBA00009437"/>
    </source>
</evidence>
<feature type="domain" description="HTH lysR-type" evidence="5">
    <location>
        <begin position="40"/>
        <end position="92"/>
    </location>
</feature>
<evidence type="ECO:0000313" key="6">
    <source>
        <dbReference type="EMBL" id="SNS97098.1"/>
    </source>
</evidence>
<dbReference type="Proteomes" id="UP000242915">
    <property type="component" value="Unassembled WGS sequence"/>
</dbReference>
<accession>A0A239IV61</accession>
<dbReference type="Pfam" id="PF00126">
    <property type="entry name" value="HTH_1"/>
    <property type="match status" value="1"/>
</dbReference>
<gene>
    <name evidence="6" type="ORF">SAMN05216255_4022</name>
</gene>
<dbReference type="InterPro" id="IPR036390">
    <property type="entry name" value="WH_DNA-bd_sf"/>
</dbReference>
<dbReference type="GO" id="GO:0043565">
    <property type="term" value="F:sequence-specific DNA binding"/>
    <property type="evidence" value="ECO:0007669"/>
    <property type="project" value="TreeGrafter"/>
</dbReference>
<proteinExistence type="inferred from homology"/>
<evidence type="ECO:0000259" key="5">
    <source>
        <dbReference type="PROSITE" id="PS50931"/>
    </source>
</evidence>
<keyword evidence="3 6" id="KW-0238">DNA-binding</keyword>
<dbReference type="SUPFAM" id="SSF53850">
    <property type="entry name" value="Periplasmic binding protein-like II"/>
    <property type="match status" value="1"/>
</dbReference>
<dbReference type="Gene3D" id="1.10.10.10">
    <property type="entry name" value="Winged helix-like DNA-binding domain superfamily/Winged helix DNA-binding domain"/>
    <property type="match status" value="1"/>
</dbReference>
<dbReference type="PROSITE" id="PS50931">
    <property type="entry name" value="HTH_LYSR"/>
    <property type="match status" value="1"/>
</dbReference>
<dbReference type="InterPro" id="IPR058163">
    <property type="entry name" value="LysR-type_TF_proteobact-type"/>
</dbReference>
<name>A0A239IV61_9PSED</name>
<keyword evidence="4" id="KW-0804">Transcription</keyword>
<dbReference type="SUPFAM" id="SSF46785">
    <property type="entry name" value="Winged helix' DNA-binding domain"/>
    <property type="match status" value="1"/>
</dbReference>
<evidence type="ECO:0000256" key="2">
    <source>
        <dbReference type="ARBA" id="ARBA00023015"/>
    </source>
</evidence>